<gene>
    <name evidence="1" type="ORF">BU26DRAFT_561521</name>
</gene>
<protein>
    <submittedName>
        <fullName evidence="1">Uncharacterized protein</fullName>
    </submittedName>
</protein>
<keyword evidence="2" id="KW-1185">Reference proteome</keyword>
<dbReference type="GeneID" id="54586250"/>
<evidence type="ECO:0000313" key="1">
    <source>
        <dbReference type="EMBL" id="KAF2251713.1"/>
    </source>
</evidence>
<dbReference type="OrthoDB" id="3970464at2759"/>
<name>A0A6A6IQC6_9PLEO</name>
<organism evidence="1 2">
    <name type="scientific">Trematosphaeria pertusa</name>
    <dbReference type="NCBI Taxonomy" id="390896"/>
    <lineage>
        <taxon>Eukaryota</taxon>
        <taxon>Fungi</taxon>
        <taxon>Dikarya</taxon>
        <taxon>Ascomycota</taxon>
        <taxon>Pezizomycotina</taxon>
        <taxon>Dothideomycetes</taxon>
        <taxon>Pleosporomycetidae</taxon>
        <taxon>Pleosporales</taxon>
        <taxon>Massarineae</taxon>
        <taxon>Trematosphaeriaceae</taxon>
        <taxon>Trematosphaeria</taxon>
    </lineage>
</organism>
<sequence>MLELNLKPVIVALNNGDCTIERLAHGKAAFYGDVAILDNLSSPGIMARFRRAVI</sequence>
<dbReference type="EMBL" id="ML987192">
    <property type="protein sequence ID" value="KAF2251713.1"/>
    <property type="molecule type" value="Genomic_DNA"/>
</dbReference>
<reference evidence="1" key="1">
    <citation type="journal article" date="2020" name="Stud. Mycol.">
        <title>101 Dothideomycetes genomes: a test case for predicting lifestyles and emergence of pathogens.</title>
        <authorList>
            <person name="Haridas S."/>
            <person name="Albert R."/>
            <person name="Binder M."/>
            <person name="Bloem J."/>
            <person name="Labutti K."/>
            <person name="Salamov A."/>
            <person name="Andreopoulos B."/>
            <person name="Baker S."/>
            <person name="Barry K."/>
            <person name="Bills G."/>
            <person name="Bluhm B."/>
            <person name="Cannon C."/>
            <person name="Castanera R."/>
            <person name="Culley D."/>
            <person name="Daum C."/>
            <person name="Ezra D."/>
            <person name="Gonzalez J."/>
            <person name="Henrissat B."/>
            <person name="Kuo A."/>
            <person name="Liang C."/>
            <person name="Lipzen A."/>
            <person name="Lutzoni F."/>
            <person name="Magnuson J."/>
            <person name="Mondo S."/>
            <person name="Nolan M."/>
            <person name="Ohm R."/>
            <person name="Pangilinan J."/>
            <person name="Park H.-J."/>
            <person name="Ramirez L."/>
            <person name="Alfaro M."/>
            <person name="Sun H."/>
            <person name="Tritt A."/>
            <person name="Yoshinaga Y."/>
            <person name="Zwiers L.-H."/>
            <person name="Turgeon B."/>
            <person name="Goodwin S."/>
            <person name="Spatafora J."/>
            <person name="Crous P."/>
            <person name="Grigoriev I."/>
        </authorList>
    </citation>
    <scope>NUCLEOTIDE SEQUENCE</scope>
    <source>
        <strain evidence="1">CBS 122368</strain>
    </source>
</reference>
<accession>A0A6A6IQC6</accession>
<proteinExistence type="predicted"/>
<dbReference type="AlphaFoldDB" id="A0A6A6IQC6"/>
<dbReference type="RefSeq" id="XP_033686717.1">
    <property type="nucleotide sequence ID" value="XM_033832920.1"/>
</dbReference>
<dbReference type="Proteomes" id="UP000800094">
    <property type="component" value="Unassembled WGS sequence"/>
</dbReference>
<evidence type="ECO:0000313" key="2">
    <source>
        <dbReference type="Proteomes" id="UP000800094"/>
    </source>
</evidence>